<feature type="non-terminal residue" evidence="1">
    <location>
        <position position="1"/>
    </location>
</feature>
<dbReference type="Proteomes" id="UP000276215">
    <property type="component" value="Unassembled WGS sequence"/>
</dbReference>
<keyword evidence="2" id="KW-1185">Reference proteome</keyword>
<evidence type="ECO:0000313" key="1">
    <source>
        <dbReference type="EMBL" id="RPA91971.1"/>
    </source>
</evidence>
<dbReference type="OrthoDB" id="5420557at2759"/>
<accession>A0A3N4J5U5</accession>
<name>A0A3N4J5U5_9PEZI</name>
<dbReference type="EMBL" id="ML120483">
    <property type="protein sequence ID" value="RPA91971.1"/>
    <property type="molecule type" value="Genomic_DNA"/>
</dbReference>
<sequence length="53" mass="6386">KKDISNHSTWASLDKLGWNWKEVHKAIYKDVYEHSDMQEYRQNIFLPGMATFK</sequence>
<feature type="non-terminal residue" evidence="1">
    <location>
        <position position="53"/>
    </location>
</feature>
<proteinExistence type="predicted"/>
<reference evidence="1 2" key="1">
    <citation type="journal article" date="2018" name="Nat. Ecol. Evol.">
        <title>Pezizomycetes genomes reveal the molecular basis of ectomycorrhizal truffle lifestyle.</title>
        <authorList>
            <person name="Murat C."/>
            <person name="Payen T."/>
            <person name="Noel B."/>
            <person name="Kuo A."/>
            <person name="Morin E."/>
            <person name="Chen J."/>
            <person name="Kohler A."/>
            <person name="Krizsan K."/>
            <person name="Balestrini R."/>
            <person name="Da Silva C."/>
            <person name="Montanini B."/>
            <person name="Hainaut M."/>
            <person name="Levati E."/>
            <person name="Barry K.W."/>
            <person name="Belfiori B."/>
            <person name="Cichocki N."/>
            <person name="Clum A."/>
            <person name="Dockter R.B."/>
            <person name="Fauchery L."/>
            <person name="Guy J."/>
            <person name="Iotti M."/>
            <person name="Le Tacon F."/>
            <person name="Lindquist E.A."/>
            <person name="Lipzen A."/>
            <person name="Malagnac F."/>
            <person name="Mello A."/>
            <person name="Molinier V."/>
            <person name="Miyauchi S."/>
            <person name="Poulain J."/>
            <person name="Riccioni C."/>
            <person name="Rubini A."/>
            <person name="Sitrit Y."/>
            <person name="Splivallo R."/>
            <person name="Traeger S."/>
            <person name="Wang M."/>
            <person name="Zifcakova L."/>
            <person name="Wipf D."/>
            <person name="Zambonelli A."/>
            <person name="Paolocci F."/>
            <person name="Nowrousian M."/>
            <person name="Ottonello S."/>
            <person name="Baldrian P."/>
            <person name="Spatafora J.W."/>
            <person name="Henrissat B."/>
            <person name="Nagy L.G."/>
            <person name="Aury J.M."/>
            <person name="Wincker P."/>
            <person name="Grigoriev I.V."/>
            <person name="Bonfante P."/>
            <person name="Martin F.M."/>
        </authorList>
    </citation>
    <scope>NUCLEOTIDE SEQUENCE [LARGE SCALE GENOMIC DNA]</scope>
    <source>
        <strain evidence="1 2">120613-1</strain>
    </source>
</reference>
<organism evidence="1 2">
    <name type="scientific">Choiromyces venosus 120613-1</name>
    <dbReference type="NCBI Taxonomy" id="1336337"/>
    <lineage>
        <taxon>Eukaryota</taxon>
        <taxon>Fungi</taxon>
        <taxon>Dikarya</taxon>
        <taxon>Ascomycota</taxon>
        <taxon>Pezizomycotina</taxon>
        <taxon>Pezizomycetes</taxon>
        <taxon>Pezizales</taxon>
        <taxon>Tuberaceae</taxon>
        <taxon>Choiromyces</taxon>
    </lineage>
</organism>
<dbReference type="AlphaFoldDB" id="A0A3N4J5U5"/>
<protein>
    <submittedName>
        <fullName evidence="1">Uncharacterized protein</fullName>
    </submittedName>
</protein>
<gene>
    <name evidence="1" type="ORF">L873DRAFT_1600128</name>
</gene>
<evidence type="ECO:0000313" key="2">
    <source>
        <dbReference type="Proteomes" id="UP000276215"/>
    </source>
</evidence>